<proteinExistence type="predicted"/>
<dbReference type="EMBL" id="CP023694">
    <property type="protein sequence ID" value="QEV23459.1"/>
    <property type="molecule type" value="Genomic_DNA"/>
</dbReference>
<dbReference type="AlphaFoldDB" id="A0A5J6HT05"/>
<evidence type="ECO:0000313" key="3">
    <source>
        <dbReference type="Proteomes" id="UP000326598"/>
    </source>
</evidence>
<dbReference type="RefSeq" id="WP_150479100.1">
    <property type="nucleotide sequence ID" value="NZ_BMTB01000027.1"/>
</dbReference>
<organism evidence="2 3">
    <name type="scientific">Streptomyces coeruleorubidus</name>
    <dbReference type="NCBI Taxonomy" id="116188"/>
    <lineage>
        <taxon>Bacteria</taxon>
        <taxon>Bacillati</taxon>
        <taxon>Actinomycetota</taxon>
        <taxon>Actinomycetes</taxon>
        <taxon>Kitasatosporales</taxon>
        <taxon>Streptomycetaceae</taxon>
        <taxon>Streptomyces</taxon>
    </lineage>
</organism>
<dbReference type="Proteomes" id="UP000326598">
    <property type="component" value="Chromosome"/>
</dbReference>
<feature type="compositionally biased region" description="Basic residues" evidence="1">
    <location>
        <begin position="42"/>
        <end position="66"/>
    </location>
</feature>
<sequence length="72" mass="8424">MGSRDRRRSEILDFLRAREADRARQTVHVFAHEVTTTQAGRPHGKSVHHQFRRTGGKQRITRRTSRPLHPTD</sequence>
<accession>A0A5J6HT05</accession>
<evidence type="ECO:0000256" key="1">
    <source>
        <dbReference type="SAM" id="MobiDB-lite"/>
    </source>
</evidence>
<reference evidence="2 3" key="1">
    <citation type="submission" date="2017-09" db="EMBL/GenBank/DDBJ databases">
        <authorList>
            <person name="Lee N."/>
            <person name="Cho B.-K."/>
        </authorList>
    </citation>
    <scope>NUCLEOTIDE SEQUENCE [LARGE SCALE GENOMIC DNA]</scope>
    <source>
        <strain evidence="2 3">ATCC 13740</strain>
    </source>
</reference>
<gene>
    <name evidence="2" type="ORF">CP976_04380</name>
</gene>
<dbReference type="KEGG" id="scoe:CP976_04380"/>
<name>A0A5J6HT05_STRC4</name>
<evidence type="ECO:0000313" key="2">
    <source>
        <dbReference type="EMBL" id="QEV23459.1"/>
    </source>
</evidence>
<protein>
    <submittedName>
        <fullName evidence="2">Uncharacterized protein</fullName>
    </submittedName>
</protein>
<dbReference type="GeneID" id="91415324"/>
<feature type="region of interest" description="Disordered" evidence="1">
    <location>
        <begin position="38"/>
        <end position="72"/>
    </location>
</feature>